<keyword evidence="1" id="KW-0012">Acyltransferase</keyword>
<dbReference type="AlphaFoldDB" id="A0A4R7CU66"/>
<dbReference type="OrthoDB" id="1373292at2"/>
<comment type="caution">
    <text evidence="1">The sequence shown here is derived from an EMBL/GenBank/DDBJ whole genome shotgun (WGS) entry which is preliminary data.</text>
</comment>
<reference evidence="1 2" key="1">
    <citation type="submission" date="2019-03" db="EMBL/GenBank/DDBJ databases">
        <title>Genomic Encyclopedia of Type Strains, Phase III (KMG-III): the genomes of soil and plant-associated and newly described type strains.</title>
        <authorList>
            <person name="Whitman W."/>
        </authorList>
    </citation>
    <scope>NUCLEOTIDE SEQUENCE [LARGE SCALE GENOMIC DNA]</scope>
    <source>
        <strain evidence="1 2">CGMCC 1.12801</strain>
    </source>
</reference>
<gene>
    <name evidence="1" type="ORF">B0I21_1162</name>
</gene>
<evidence type="ECO:0000313" key="1">
    <source>
        <dbReference type="EMBL" id="TDS06562.1"/>
    </source>
</evidence>
<evidence type="ECO:0000313" key="2">
    <source>
        <dbReference type="Proteomes" id="UP000294752"/>
    </source>
</evidence>
<name>A0A4R7CU66_9SPHI</name>
<proteinExistence type="predicted"/>
<dbReference type="EMBL" id="SNZV01000016">
    <property type="protein sequence ID" value="TDS06562.1"/>
    <property type="molecule type" value="Genomic_DNA"/>
</dbReference>
<accession>A0A4R7CU66</accession>
<keyword evidence="1" id="KW-0808">Transferase</keyword>
<keyword evidence="2" id="KW-1185">Reference proteome</keyword>
<protein>
    <submittedName>
        <fullName evidence="1">Lauroyl/myristoyl acyltransferase</fullName>
    </submittedName>
</protein>
<dbReference type="RefSeq" id="WP_133642187.1">
    <property type="nucleotide sequence ID" value="NZ_SNZV01000016.1"/>
</dbReference>
<sequence length="279" mass="31552">MPTIQFKYQYPAYDQIRSALDIRLLDPSPNLIAEWARFDPNIRLQFPGSDHNWRYWQFEQACFNQSLAIAESNCRLLEDRLSENVVPAGYFKNAGIIATFHFASYRIIGKWLAASSIKFVLLVSGDVKDSQEAIFHEQIAGCLQDSSAFYILNANDPRVILKIRTAIRQGYMVLIYVDGNVGGRKRKETITLLHSEIAVRSGVFDIAQMLGVPIYPIYADRGERSLMFNLVRPLSVCDGVAHGGNTGSAGAHRLYGVIKDRLAAAPYLWENWFHLDEFA</sequence>
<dbReference type="Proteomes" id="UP000294752">
    <property type="component" value="Unassembled WGS sequence"/>
</dbReference>
<dbReference type="GO" id="GO:0016746">
    <property type="term" value="F:acyltransferase activity"/>
    <property type="evidence" value="ECO:0007669"/>
    <property type="project" value="UniProtKB-KW"/>
</dbReference>
<organism evidence="1 2">
    <name type="scientific">Sphingobacterium paludis</name>
    <dbReference type="NCBI Taxonomy" id="1476465"/>
    <lineage>
        <taxon>Bacteria</taxon>
        <taxon>Pseudomonadati</taxon>
        <taxon>Bacteroidota</taxon>
        <taxon>Sphingobacteriia</taxon>
        <taxon>Sphingobacteriales</taxon>
        <taxon>Sphingobacteriaceae</taxon>
        <taxon>Sphingobacterium</taxon>
    </lineage>
</organism>